<organism evidence="2 3">
    <name type="scientific">Mesobacillus zeae</name>
    <dbReference type="NCBI Taxonomy" id="1917180"/>
    <lineage>
        <taxon>Bacteria</taxon>
        <taxon>Bacillati</taxon>
        <taxon>Bacillota</taxon>
        <taxon>Bacilli</taxon>
        <taxon>Bacillales</taxon>
        <taxon>Bacillaceae</taxon>
        <taxon>Mesobacillus</taxon>
    </lineage>
</organism>
<evidence type="ECO:0000256" key="1">
    <source>
        <dbReference type="SAM" id="Phobius"/>
    </source>
</evidence>
<feature type="transmembrane region" description="Helical" evidence="1">
    <location>
        <begin position="178"/>
        <end position="197"/>
    </location>
</feature>
<dbReference type="EMBL" id="QWVT01000033">
    <property type="protein sequence ID" value="RID82653.1"/>
    <property type="molecule type" value="Genomic_DNA"/>
</dbReference>
<feature type="transmembrane region" description="Helical" evidence="1">
    <location>
        <begin position="20"/>
        <end position="37"/>
    </location>
</feature>
<sequence>MIRQTNSNENKLKMSDVISLMLDTLILGISLIVVFSTKDRIETLPIIGYLIIGISIYLCFKVRKNEKLLFLFAIVSFINISIGFTDCINKGLYVSPWQIPLRESEYNSYTAKSILLFLCIINMFLSTKWLHSKAVNIRYTELIRRENLIIGYIGTILMFAILLMGYDTSVKVNNTYVSNSNPLIEYSVIIFAVVWLYIGKNKKLHFLLSLYAFLYILYSLSFGDRSAAFLMILLYYLLYVGNKIRLSLTRVFILAILAITLSNFIAEYRSGKSLEIMSMLQSAIQRGVYSDTVSYSYYASITISAVKHIDNSVVYFLQYLKTILLGGGSSEFGNLANFVKENYLYNVGGGLYTSYFYFGLGYPGVIMASAILGFIIRGVYSKKGNFAVLYQILIPVLSIRWYLYGPTSLYRSVFIIATFVLLSCIIFDQLVSKKRQLN</sequence>
<evidence type="ECO:0000313" key="3">
    <source>
        <dbReference type="Proteomes" id="UP000265816"/>
    </source>
</evidence>
<feature type="transmembrane region" description="Helical" evidence="1">
    <location>
        <begin position="355"/>
        <end position="375"/>
    </location>
</feature>
<reference evidence="2 3" key="1">
    <citation type="submission" date="2018-08" db="EMBL/GenBank/DDBJ databases">
        <title>Bacillus jemisoniae sp. nov., Bacillus chryseoplanitiae sp. nov., Bacillus resnikiae sp. nov., and Bacillus frankliniae sp. nov., isolated from Viking spacecraft and associated surfaces.</title>
        <authorList>
            <person name="Seuylemezian A."/>
            <person name="Vaishampayan P."/>
        </authorList>
    </citation>
    <scope>NUCLEOTIDE SEQUENCE [LARGE SCALE GENOMIC DNA]</scope>
    <source>
        <strain evidence="2 3">JJ-247</strain>
    </source>
</reference>
<feature type="transmembrane region" description="Helical" evidence="1">
    <location>
        <begin position="409"/>
        <end position="431"/>
    </location>
</feature>
<dbReference type="Pfam" id="PF14296">
    <property type="entry name" value="O-ag_pol_Wzy"/>
    <property type="match status" value="1"/>
</dbReference>
<comment type="caution">
    <text evidence="2">The sequence shown here is derived from an EMBL/GenBank/DDBJ whole genome shotgun (WGS) entry which is preliminary data.</text>
</comment>
<dbReference type="Proteomes" id="UP000265816">
    <property type="component" value="Unassembled WGS sequence"/>
</dbReference>
<dbReference type="OrthoDB" id="1938692at2"/>
<feature type="transmembrane region" description="Helical" evidence="1">
    <location>
        <begin position="43"/>
        <end position="60"/>
    </location>
</feature>
<evidence type="ECO:0000313" key="2">
    <source>
        <dbReference type="EMBL" id="RID82653.1"/>
    </source>
</evidence>
<feature type="transmembrane region" description="Helical" evidence="1">
    <location>
        <begin position="204"/>
        <end position="220"/>
    </location>
</feature>
<accession>A0A398B4M4</accession>
<feature type="transmembrane region" description="Helical" evidence="1">
    <location>
        <begin position="248"/>
        <end position="266"/>
    </location>
</feature>
<feature type="transmembrane region" description="Helical" evidence="1">
    <location>
        <begin position="387"/>
        <end position="403"/>
    </location>
</feature>
<keyword evidence="3" id="KW-1185">Reference proteome</keyword>
<keyword evidence="1" id="KW-1133">Transmembrane helix</keyword>
<feature type="transmembrane region" description="Helical" evidence="1">
    <location>
        <begin position="106"/>
        <end position="126"/>
    </location>
</feature>
<proteinExistence type="predicted"/>
<dbReference type="AlphaFoldDB" id="A0A398B4M4"/>
<keyword evidence="1" id="KW-0472">Membrane</keyword>
<gene>
    <name evidence="2" type="ORF">D1970_18130</name>
</gene>
<name>A0A398B4M4_9BACI</name>
<feature type="transmembrane region" description="Helical" evidence="1">
    <location>
        <begin position="67"/>
        <end position="86"/>
    </location>
</feature>
<feature type="transmembrane region" description="Helical" evidence="1">
    <location>
        <begin position="147"/>
        <end position="166"/>
    </location>
</feature>
<dbReference type="InterPro" id="IPR029468">
    <property type="entry name" value="O-ag_pol_Wzy"/>
</dbReference>
<keyword evidence="1" id="KW-0812">Transmembrane</keyword>
<feature type="transmembrane region" description="Helical" evidence="1">
    <location>
        <begin position="226"/>
        <end position="241"/>
    </location>
</feature>
<protein>
    <submittedName>
        <fullName evidence="2">O-antigen polysaccharide polymerase Wzy</fullName>
    </submittedName>
</protein>
<dbReference type="RefSeq" id="WP_119114269.1">
    <property type="nucleotide sequence ID" value="NZ_CBCSEO010000013.1"/>
</dbReference>